<protein>
    <submittedName>
        <fullName evidence="6">TrmH family RNA methyltransferase</fullName>
    </submittedName>
</protein>
<dbReference type="GO" id="GO:0032259">
    <property type="term" value="P:methylation"/>
    <property type="evidence" value="ECO:0007669"/>
    <property type="project" value="UniProtKB-KW"/>
</dbReference>
<dbReference type="EMBL" id="JAGGJQ010000002">
    <property type="protein sequence ID" value="MBP1839087.1"/>
    <property type="molecule type" value="Genomic_DNA"/>
</dbReference>
<evidence type="ECO:0000313" key="6">
    <source>
        <dbReference type="EMBL" id="MBP1839087.1"/>
    </source>
</evidence>
<dbReference type="Proteomes" id="UP001138672">
    <property type="component" value="Unassembled WGS sequence"/>
</dbReference>
<evidence type="ECO:0000259" key="4">
    <source>
        <dbReference type="Pfam" id="PF00588"/>
    </source>
</evidence>
<dbReference type="AlphaFoldDB" id="A0A9X1CAK1"/>
<reference evidence="6" key="1">
    <citation type="submission" date="2021-03" db="EMBL/GenBank/DDBJ databases">
        <title>Genomic Encyclopedia of Type Strains, Phase IV (KMG-IV): sequencing the most valuable type-strain genomes for metagenomic binning, comparative biology and taxonomic classification.</title>
        <authorList>
            <person name="Goeker M."/>
        </authorList>
    </citation>
    <scope>NUCLEOTIDE SEQUENCE</scope>
    <source>
        <strain evidence="6">DSM 15523</strain>
        <strain evidence="7 9">DSM 16476</strain>
    </source>
</reference>
<evidence type="ECO:0000256" key="3">
    <source>
        <dbReference type="ARBA" id="ARBA00022679"/>
    </source>
</evidence>
<dbReference type="Gene3D" id="3.40.1280.10">
    <property type="match status" value="1"/>
</dbReference>
<dbReference type="Gene3D" id="3.30.1330.30">
    <property type="match status" value="1"/>
</dbReference>
<evidence type="ECO:0000313" key="7">
    <source>
        <dbReference type="EMBL" id="MDQ0333864.1"/>
    </source>
</evidence>
<dbReference type="CDD" id="cd18109">
    <property type="entry name" value="SpoU-like_RNA-MTase"/>
    <property type="match status" value="1"/>
</dbReference>
<dbReference type="PANTHER" id="PTHR43191">
    <property type="entry name" value="RRNA METHYLTRANSFERASE 3"/>
    <property type="match status" value="1"/>
</dbReference>
<comment type="caution">
    <text evidence="6">The sequence shown here is derived from an EMBL/GenBank/DDBJ whole genome shotgun (WGS) entry which is preliminary data.</text>
</comment>
<dbReference type="EMBL" id="JAUSUU010000001">
    <property type="protein sequence ID" value="MDQ0333864.1"/>
    <property type="molecule type" value="Genomic_DNA"/>
</dbReference>
<dbReference type="InterPro" id="IPR029028">
    <property type="entry name" value="Alpha/beta_knot_MTases"/>
</dbReference>
<gene>
    <name evidence="6" type="ORF">J2Z56_000993</name>
    <name evidence="7" type="ORF">J2Z57_000286</name>
</gene>
<dbReference type="Proteomes" id="UP001231587">
    <property type="component" value="Unassembled WGS sequence"/>
</dbReference>
<dbReference type="InterPro" id="IPR051259">
    <property type="entry name" value="rRNA_Methyltransferase"/>
</dbReference>
<evidence type="ECO:0000256" key="1">
    <source>
        <dbReference type="ARBA" id="ARBA00007228"/>
    </source>
</evidence>
<dbReference type="InterPro" id="IPR029064">
    <property type="entry name" value="Ribosomal_eL30-like_sf"/>
</dbReference>
<evidence type="ECO:0000256" key="2">
    <source>
        <dbReference type="ARBA" id="ARBA00022603"/>
    </source>
</evidence>
<organism evidence="6 8">
    <name type="scientific">Formosa algae</name>
    <dbReference type="NCBI Taxonomy" id="225843"/>
    <lineage>
        <taxon>Bacteria</taxon>
        <taxon>Pseudomonadati</taxon>
        <taxon>Bacteroidota</taxon>
        <taxon>Flavobacteriia</taxon>
        <taxon>Flavobacteriales</taxon>
        <taxon>Flavobacteriaceae</taxon>
        <taxon>Formosa</taxon>
    </lineage>
</organism>
<dbReference type="SUPFAM" id="SSF75217">
    <property type="entry name" value="alpha/beta knot"/>
    <property type="match status" value="1"/>
</dbReference>
<dbReference type="GO" id="GO:0003723">
    <property type="term" value="F:RNA binding"/>
    <property type="evidence" value="ECO:0007669"/>
    <property type="project" value="InterPro"/>
</dbReference>
<dbReference type="SUPFAM" id="SSF55315">
    <property type="entry name" value="L30e-like"/>
    <property type="match status" value="1"/>
</dbReference>
<keyword evidence="9" id="KW-1185">Reference proteome</keyword>
<name>A0A9X1CAK1_9FLAO</name>
<dbReference type="GO" id="GO:0008173">
    <property type="term" value="F:RNA methyltransferase activity"/>
    <property type="evidence" value="ECO:0007669"/>
    <property type="project" value="InterPro"/>
</dbReference>
<evidence type="ECO:0000259" key="5">
    <source>
        <dbReference type="Pfam" id="PF22435"/>
    </source>
</evidence>
<dbReference type="InterPro" id="IPR001537">
    <property type="entry name" value="SpoU_MeTrfase"/>
</dbReference>
<feature type="domain" description="MRM3-like substrate binding" evidence="5">
    <location>
        <begin position="5"/>
        <end position="81"/>
    </location>
</feature>
<keyword evidence="3" id="KW-0808">Transferase</keyword>
<dbReference type="Pfam" id="PF00588">
    <property type="entry name" value="SpoU_methylase"/>
    <property type="match status" value="1"/>
</dbReference>
<dbReference type="Pfam" id="PF22435">
    <property type="entry name" value="MRM3-like_sub_bind"/>
    <property type="match status" value="1"/>
</dbReference>
<proteinExistence type="inferred from homology"/>
<accession>A0A9X1CAK1</accession>
<dbReference type="InterPro" id="IPR029026">
    <property type="entry name" value="tRNA_m1G_MTases_N"/>
</dbReference>
<comment type="similarity">
    <text evidence="1">Belongs to the class IV-like SAM-binding methyltransferase superfamily. RNA methyltransferase TrmH family.</text>
</comment>
<dbReference type="GO" id="GO:0006396">
    <property type="term" value="P:RNA processing"/>
    <property type="evidence" value="ECO:0007669"/>
    <property type="project" value="InterPro"/>
</dbReference>
<dbReference type="RefSeq" id="WP_057780564.1">
    <property type="nucleotide sequence ID" value="NZ_JAGGJQ010000002.1"/>
</dbReference>
<dbReference type="PANTHER" id="PTHR43191:SF2">
    <property type="entry name" value="RRNA METHYLTRANSFERASE 3, MITOCHONDRIAL"/>
    <property type="match status" value="1"/>
</dbReference>
<sequence>MLSKNQIKLINKLKLKKHRTESNVFVAEGIKTIKELLESNLKLKHLYTTELFNIETDLETLISEADLKRISFLTTPNKALAVFEIPKSNPIDLTQMCVALDDVRDPGNLGTIIRLCDWFGVRDLICNKGTVDCFNPKVVQATMGSITRVNINYIDLEAFINDVNVPVYGAFMDGKNVYTHNALLNSGILVMGNEANGVSNSIEALITEKIAIPRFGALRATESLNVATATSILLSEFKRRTLTEK</sequence>
<evidence type="ECO:0000313" key="8">
    <source>
        <dbReference type="Proteomes" id="UP001138672"/>
    </source>
</evidence>
<evidence type="ECO:0000313" key="9">
    <source>
        <dbReference type="Proteomes" id="UP001231587"/>
    </source>
</evidence>
<dbReference type="InterPro" id="IPR053888">
    <property type="entry name" value="MRM3-like_sub_bind"/>
</dbReference>
<keyword evidence="2 6" id="KW-0489">Methyltransferase</keyword>
<feature type="domain" description="tRNA/rRNA methyltransferase SpoU type" evidence="4">
    <location>
        <begin position="96"/>
        <end position="234"/>
    </location>
</feature>
<dbReference type="OrthoDB" id="9785673at2"/>